<dbReference type="Proteomes" id="UP000694556">
    <property type="component" value="Chromosome 2"/>
</dbReference>
<dbReference type="PANTHER" id="PTHR48195:SF1">
    <property type="entry name" value="RIKEN CDNA 2410002F23 GENE"/>
    <property type="match status" value="1"/>
</dbReference>
<proteinExistence type="predicted"/>
<organism evidence="2 3">
    <name type="scientific">Cairina moschata</name>
    <name type="common">Muscovy duck</name>
    <dbReference type="NCBI Taxonomy" id="8855"/>
    <lineage>
        <taxon>Eukaryota</taxon>
        <taxon>Metazoa</taxon>
        <taxon>Chordata</taxon>
        <taxon>Craniata</taxon>
        <taxon>Vertebrata</taxon>
        <taxon>Euteleostomi</taxon>
        <taxon>Archelosauria</taxon>
        <taxon>Archosauria</taxon>
        <taxon>Dinosauria</taxon>
        <taxon>Saurischia</taxon>
        <taxon>Theropoda</taxon>
        <taxon>Coelurosauria</taxon>
        <taxon>Aves</taxon>
        <taxon>Neognathae</taxon>
        <taxon>Galloanserae</taxon>
        <taxon>Anseriformes</taxon>
        <taxon>Anatidae</taxon>
        <taxon>Anatinae</taxon>
        <taxon>Cairina</taxon>
    </lineage>
</organism>
<feature type="region of interest" description="Disordered" evidence="1">
    <location>
        <begin position="265"/>
        <end position="292"/>
    </location>
</feature>
<dbReference type="GO" id="GO:0009615">
    <property type="term" value="P:response to virus"/>
    <property type="evidence" value="ECO:0007669"/>
    <property type="project" value="TreeGrafter"/>
</dbReference>
<evidence type="ECO:0000313" key="2">
    <source>
        <dbReference type="Ensembl" id="ENSCMMP00000009417.1"/>
    </source>
</evidence>
<dbReference type="Ensembl" id="ENSCMMT00000010386.1">
    <property type="protein sequence ID" value="ENSCMMP00000009417.1"/>
    <property type="gene ID" value="ENSCMMG00000005998.1"/>
</dbReference>
<dbReference type="AlphaFoldDB" id="A0A8C3BP39"/>
<reference evidence="2" key="3">
    <citation type="submission" date="2025-09" db="UniProtKB">
        <authorList>
            <consortium name="Ensembl"/>
        </authorList>
    </citation>
    <scope>IDENTIFICATION</scope>
</reference>
<protein>
    <submittedName>
        <fullName evidence="2">Uncharacterized protein</fullName>
    </submittedName>
</protein>
<keyword evidence="3" id="KW-1185">Reference proteome</keyword>
<sequence>MRKDFGRCIGEQLVTWLLRCWDSGANCVELDGREAKRLGSLARDAGIDKAIADGAQSNSLWRHLLSAVRERYPFKEELLCLPGKWTTMEKGIQYLRELAVQEVIYEDPDLGQTSKDPDEVRCTRPMWRKFVRSAPSSYASSLAIMAWKEDEEPTVDEVAKQLRQYEESLSSSLQACVSAVEKLSEEFHQLEERLFFSAPVQSSVPAIRGRRSSTQGRRYGGYSPRATLWFYLRDHGEDMRKWDGKSTATLEARVRELQKKTIGKKGFSEKFAAPTSSRQSFKHRNKEDSDQD</sequence>
<reference evidence="2" key="2">
    <citation type="submission" date="2025-08" db="UniProtKB">
        <authorList>
            <consortium name="Ensembl"/>
        </authorList>
    </citation>
    <scope>IDENTIFICATION</scope>
</reference>
<evidence type="ECO:0000313" key="3">
    <source>
        <dbReference type="Proteomes" id="UP000694556"/>
    </source>
</evidence>
<reference evidence="2" key="1">
    <citation type="submission" date="2018-09" db="EMBL/GenBank/DDBJ databases">
        <title>Common duck and Muscovy duck high density SNP chip.</title>
        <authorList>
            <person name="Vignal A."/>
            <person name="Thebault N."/>
            <person name="Warren W.C."/>
        </authorList>
    </citation>
    <scope>NUCLEOTIDE SEQUENCE [LARGE SCALE GENOMIC DNA]</scope>
</reference>
<evidence type="ECO:0000256" key="1">
    <source>
        <dbReference type="SAM" id="MobiDB-lite"/>
    </source>
</evidence>
<dbReference type="GO" id="GO:0005794">
    <property type="term" value="C:Golgi apparatus"/>
    <property type="evidence" value="ECO:0007669"/>
    <property type="project" value="TreeGrafter"/>
</dbReference>
<name>A0A8C3BP39_CAIMO</name>
<dbReference type="InterPro" id="IPR053270">
    <property type="entry name" value="Fv1_restriction_factor"/>
</dbReference>
<dbReference type="PANTHER" id="PTHR48195">
    <property type="entry name" value="FRIEND VIRUS SUSCEPTIBILITY PROTEIN 1"/>
    <property type="match status" value="1"/>
</dbReference>
<accession>A0A8C3BP39</accession>